<dbReference type="InterPro" id="IPR041726">
    <property type="entry name" value="ACAD10_11_N"/>
</dbReference>
<dbReference type="InterPro" id="IPR002575">
    <property type="entry name" value="Aminoglycoside_PTrfase"/>
</dbReference>
<evidence type="ECO:0000313" key="2">
    <source>
        <dbReference type="EMBL" id="CAB4362478.1"/>
    </source>
</evidence>
<organism evidence="3">
    <name type="scientific">freshwater metagenome</name>
    <dbReference type="NCBI Taxonomy" id="449393"/>
    <lineage>
        <taxon>unclassified sequences</taxon>
        <taxon>metagenomes</taxon>
        <taxon>ecological metagenomes</taxon>
    </lineage>
</organism>
<accession>A0A6J6SPV2</accession>
<dbReference type="EMBL" id="CAFAAV010000148">
    <property type="protein sequence ID" value="CAB4827703.1"/>
    <property type="molecule type" value="Genomic_DNA"/>
</dbReference>
<evidence type="ECO:0000313" key="3">
    <source>
        <dbReference type="EMBL" id="CAB4736209.1"/>
    </source>
</evidence>
<dbReference type="InterPro" id="IPR051678">
    <property type="entry name" value="AGP_Transferase"/>
</dbReference>
<dbReference type="PANTHER" id="PTHR21310">
    <property type="entry name" value="AMINOGLYCOSIDE PHOSPHOTRANSFERASE-RELATED-RELATED"/>
    <property type="match status" value="1"/>
</dbReference>
<dbReference type="Pfam" id="PF01636">
    <property type="entry name" value="APH"/>
    <property type="match status" value="1"/>
</dbReference>
<dbReference type="EMBL" id="CAEZYF010000019">
    <property type="protein sequence ID" value="CAB4736209.1"/>
    <property type="molecule type" value="Genomic_DNA"/>
</dbReference>
<dbReference type="CDD" id="cd05154">
    <property type="entry name" value="ACAD10_11_N-like"/>
    <property type="match status" value="1"/>
</dbReference>
<evidence type="ECO:0000313" key="5">
    <source>
        <dbReference type="EMBL" id="CAB4912886.1"/>
    </source>
</evidence>
<evidence type="ECO:0000313" key="4">
    <source>
        <dbReference type="EMBL" id="CAB4827703.1"/>
    </source>
</evidence>
<dbReference type="Gene3D" id="3.90.1200.10">
    <property type="match status" value="1"/>
</dbReference>
<dbReference type="InterPro" id="IPR011009">
    <property type="entry name" value="Kinase-like_dom_sf"/>
</dbReference>
<gene>
    <name evidence="3" type="ORF">UFOPK2656_02560</name>
    <name evidence="4" type="ORF">UFOPK3099_01808</name>
    <name evidence="5" type="ORF">UFOPK3651_00322</name>
    <name evidence="6" type="ORF">UFOPK3931_02173</name>
    <name evidence="2" type="ORF">UFOPK4189_00253</name>
</gene>
<feature type="domain" description="Aminoglycoside phosphotransferase" evidence="1">
    <location>
        <begin position="28"/>
        <end position="261"/>
    </location>
</feature>
<evidence type="ECO:0000259" key="1">
    <source>
        <dbReference type="Pfam" id="PF01636"/>
    </source>
</evidence>
<dbReference type="AlphaFoldDB" id="A0A6J6SPV2"/>
<proteinExistence type="predicted"/>
<dbReference type="PANTHER" id="PTHR21310:SF57">
    <property type="entry name" value="BLR2944 PROTEIN"/>
    <property type="match status" value="1"/>
</dbReference>
<name>A0A6J6SPV2_9ZZZZ</name>
<evidence type="ECO:0000313" key="6">
    <source>
        <dbReference type="EMBL" id="CAB5001479.1"/>
    </source>
</evidence>
<dbReference type="EMBL" id="CAFBMT010000002">
    <property type="protein sequence ID" value="CAB4912886.1"/>
    <property type="molecule type" value="Genomic_DNA"/>
</dbReference>
<sequence length="432" mass="46625">MTDETAAERQQHLARWAAERLGVATVELRPFLGGAANAGYQVFVDAADAQPTAFLRTRLGGGDTGNLGYSLHREGVILQVAARLGFPVAPVLGTLEQPDALLMQFVPGNARPDAAEIEMVAAKYLALIAKVHGSDASQFPVTQYATMGEAMRADFDAWCADAADSGVADRPLLALAERVLRDRMPTGDGPPSLVHGDVGAGNFLALDGEVSAMLDWELAHLGDPMEDLAWLWMRGAHTNFGDPETRFAEYEAASGHRIDRDRLTWQLALVMWKSVTALHARLRHVVPGELAMVQLIVSLTYDALLGAQVMRVLGGSTGLLQLSPVRTATTEANLADELLALAPLPGDQRAVLEYLRDSAALSQWLRQSLTDDCRTMLGIEPERLNEHIDVCPPAELLAVAGVVARDADRRAHTSQKAVRRIERAQKIGLGTA</sequence>
<protein>
    <submittedName>
        <fullName evidence="3">Unannotated protein</fullName>
    </submittedName>
</protein>
<dbReference type="SUPFAM" id="SSF56112">
    <property type="entry name" value="Protein kinase-like (PK-like)"/>
    <property type="match status" value="1"/>
</dbReference>
<dbReference type="EMBL" id="CAESGF010000001">
    <property type="protein sequence ID" value="CAB4362478.1"/>
    <property type="molecule type" value="Genomic_DNA"/>
</dbReference>
<dbReference type="EMBL" id="CAFBOL010000068">
    <property type="protein sequence ID" value="CAB5001479.1"/>
    <property type="molecule type" value="Genomic_DNA"/>
</dbReference>
<reference evidence="3" key="1">
    <citation type="submission" date="2020-05" db="EMBL/GenBank/DDBJ databases">
        <authorList>
            <person name="Chiriac C."/>
            <person name="Salcher M."/>
            <person name="Ghai R."/>
            <person name="Kavagutti S V."/>
        </authorList>
    </citation>
    <scope>NUCLEOTIDE SEQUENCE</scope>
</reference>